<sequence length="70" mass="7303">MGASPQDPETERACCGAVVEAAMAVGPLFPPVPGVRLQTAFFRYVGLGLMSAVGALVEPLRGRCRHMTAS</sequence>
<evidence type="ECO:0000313" key="3">
    <source>
        <dbReference type="Proteomes" id="UP001469365"/>
    </source>
</evidence>
<evidence type="ECO:0000313" key="2">
    <source>
        <dbReference type="EMBL" id="MEK8131761.1"/>
    </source>
</evidence>
<comment type="caution">
    <text evidence="2">The sequence shown here is derived from an EMBL/GenBank/DDBJ whole genome shotgun (WGS) entry which is preliminary data.</text>
</comment>
<gene>
    <name evidence="2" type="ORF">WMW72_28020</name>
</gene>
<name>A0ABU9DU43_9BACL</name>
<evidence type="ECO:0000256" key="1">
    <source>
        <dbReference type="SAM" id="Phobius"/>
    </source>
</evidence>
<keyword evidence="3" id="KW-1185">Reference proteome</keyword>
<proteinExistence type="predicted"/>
<organism evidence="2 3">
    <name type="scientific">Paenibacillus filicis</name>
    <dbReference type="NCBI Taxonomy" id="669464"/>
    <lineage>
        <taxon>Bacteria</taxon>
        <taxon>Bacillati</taxon>
        <taxon>Bacillota</taxon>
        <taxon>Bacilli</taxon>
        <taxon>Bacillales</taxon>
        <taxon>Paenibacillaceae</taxon>
        <taxon>Paenibacillus</taxon>
    </lineage>
</organism>
<dbReference type="EMBL" id="JBBPCC010000023">
    <property type="protein sequence ID" value="MEK8131761.1"/>
    <property type="molecule type" value="Genomic_DNA"/>
</dbReference>
<accession>A0ABU9DU43</accession>
<keyword evidence="1" id="KW-0812">Transmembrane</keyword>
<feature type="transmembrane region" description="Helical" evidence="1">
    <location>
        <begin position="40"/>
        <end position="57"/>
    </location>
</feature>
<keyword evidence="1" id="KW-0472">Membrane</keyword>
<dbReference type="RefSeq" id="WP_341418890.1">
    <property type="nucleotide sequence ID" value="NZ_JBBPCC010000023.1"/>
</dbReference>
<reference evidence="2 3" key="1">
    <citation type="submission" date="2024-04" db="EMBL/GenBank/DDBJ databases">
        <title>draft genome sequnece of Paenibacillus filicis.</title>
        <authorList>
            <person name="Kim D.-U."/>
        </authorList>
    </citation>
    <scope>NUCLEOTIDE SEQUENCE [LARGE SCALE GENOMIC DNA]</scope>
    <source>
        <strain evidence="2 3">KACC14197</strain>
    </source>
</reference>
<dbReference type="Proteomes" id="UP001469365">
    <property type="component" value="Unassembled WGS sequence"/>
</dbReference>
<keyword evidence="1" id="KW-1133">Transmembrane helix</keyword>
<protein>
    <submittedName>
        <fullName evidence="2">Uncharacterized protein</fullName>
    </submittedName>
</protein>